<comment type="caution">
    <text evidence="1">The sequence shown here is derived from an EMBL/GenBank/DDBJ whole genome shotgun (WGS) entry which is preliminary data.</text>
</comment>
<protein>
    <submittedName>
        <fullName evidence="1">DUF4192 domain-containing protein</fullName>
    </submittedName>
</protein>
<gene>
    <name evidence="1" type="ORF">C5C51_04560</name>
</gene>
<proteinExistence type="predicted"/>
<organism evidence="1 2">
    <name type="scientific">Rathayibacter toxicus</name>
    <dbReference type="NCBI Taxonomy" id="145458"/>
    <lineage>
        <taxon>Bacteria</taxon>
        <taxon>Bacillati</taxon>
        <taxon>Actinomycetota</taxon>
        <taxon>Actinomycetes</taxon>
        <taxon>Micrococcales</taxon>
        <taxon>Microbacteriaceae</taxon>
        <taxon>Rathayibacter</taxon>
    </lineage>
</organism>
<dbReference type="Pfam" id="PF13830">
    <property type="entry name" value="DUF4192"/>
    <property type="match status" value="1"/>
</dbReference>
<dbReference type="InterPro" id="IPR025447">
    <property type="entry name" value="DUF4192"/>
</dbReference>
<dbReference type="AlphaFoldDB" id="A0A2S5Y6K9"/>
<evidence type="ECO:0000313" key="1">
    <source>
        <dbReference type="EMBL" id="PPI15089.1"/>
    </source>
</evidence>
<sequence length="379" mass="40349">MRRTLLRMTAHDGVPLSAPSSGRAPELVYASSFPDLVAVVPSLLGLHPRDSLVIVPFLGARAVGGFRIPLPKYLGRSAIDVLACGSVQAMAALPRADAALAVVYTATSFAASRGIPLLELGRAVLSRLEHTPLGIIGVACVASDGWGRYTEPDEADHPRSLVEIEVSEAGLLARAAAPDPLDLAQLAVLPHVDASDRATVAELCSRNKAPTADALSTVERWLMGPPILRREARVIQILQSRPLRDQVIMQIARGPAIRSFVRREGDASTQDRHDVENVALLCGSGPGPDRQRLERATTALARAAALAPMAARPSVLTVLAWCWWARGVGSLAALHLEEALHSDPGCSVARLYRSVFAGRSVPEWVIDGASDALMVSARR</sequence>
<reference evidence="1 2" key="1">
    <citation type="submission" date="2018-02" db="EMBL/GenBank/DDBJ databases">
        <title>Bacteriophage NCPPB3778 and a type I-E CRISPR drive the evolution of the US Biological Select Agent, Rathayibacter toxicus.</title>
        <authorList>
            <person name="Davis E.W.II."/>
            <person name="Tabima J.F."/>
            <person name="Weisberg A.J."/>
            <person name="Lopes L.D."/>
            <person name="Wiseman M.S."/>
            <person name="Wiseman M.S."/>
            <person name="Pupko T."/>
            <person name="Belcher M.S."/>
            <person name="Sechler A.J."/>
            <person name="Tancos M.A."/>
            <person name="Schroeder B.K."/>
            <person name="Murray T.D."/>
            <person name="Luster D.G."/>
            <person name="Schneider W.L."/>
            <person name="Rogers E."/>
            <person name="Andreote F.D."/>
            <person name="Grunwald N.J."/>
            <person name="Putnam M.L."/>
            <person name="Chang J.H."/>
        </authorList>
    </citation>
    <scope>NUCLEOTIDE SEQUENCE [LARGE SCALE GENOMIC DNA]</scope>
    <source>
        <strain evidence="1 2">FH99</strain>
    </source>
</reference>
<evidence type="ECO:0000313" key="2">
    <source>
        <dbReference type="Proteomes" id="UP000237966"/>
    </source>
</evidence>
<dbReference type="OrthoDB" id="4954868at2"/>
<dbReference type="EMBL" id="PSWU01000007">
    <property type="protein sequence ID" value="PPI15089.1"/>
    <property type="molecule type" value="Genomic_DNA"/>
</dbReference>
<name>A0A2S5Y6K9_9MICO</name>
<dbReference type="Proteomes" id="UP000237966">
    <property type="component" value="Unassembled WGS sequence"/>
</dbReference>
<accession>A0A2S5Y6K9</accession>